<comment type="caution">
    <text evidence="2">The sequence shown here is derived from an EMBL/GenBank/DDBJ whole genome shotgun (WGS) entry which is preliminary data.</text>
</comment>
<keyword evidence="1" id="KW-1133">Transmembrane helix</keyword>
<evidence type="ECO:0000256" key="1">
    <source>
        <dbReference type="SAM" id="Phobius"/>
    </source>
</evidence>
<reference evidence="2" key="1">
    <citation type="submission" date="2019-08" db="EMBL/GenBank/DDBJ databases">
        <authorList>
            <person name="Kucharzyk K."/>
            <person name="Murdoch R.W."/>
            <person name="Higgins S."/>
            <person name="Loffler F."/>
        </authorList>
    </citation>
    <scope>NUCLEOTIDE SEQUENCE</scope>
</reference>
<dbReference type="EMBL" id="VSSQ01090790">
    <property type="protein sequence ID" value="MPN36583.1"/>
    <property type="molecule type" value="Genomic_DNA"/>
</dbReference>
<accession>A0A645HLT0</accession>
<evidence type="ECO:0000313" key="2">
    <source>
        <dbReference type="EMBL" id="MPN36583.1"/>
    </source>
</evidence>
<protein>
    <submittedName>
        <fullName evidence="2">Uncharacterized protein</fullName>
    </submittedName>
</protein>
<dbReference type="PROSITE" id="PS51257">
    <property type="entry name" value="PROKAR_LIPOPROTEIN"/>
    <property type="match status" value="1"/>
</dbReference>
<proteinExistence type="predicted"/>
<feature type="transmembrane region" description="Helical" evidence="1">
    <location>
        <begin position="32"/>
        <end position="55"/>
    </location>
</feature>
<keyword evidence="1" id="KW-0812">Transmembrane</keyword>
<gene>
    <name evidence="2" type="ORF">SDC9_184092</name>
</gene>
<organism evidence="2">
    <name type="scientific">bioreactor metagenome</name>
    <dbReference type="NCBI Taxonomy" id="1076179"/>
    <lineage>
        <taxon>unclassified sequences</taxon>
        <taxon>metagenomes</taxon>
        <taxon>ecological metagenomes</taxon>
    </lineage>
</organism>
<keyword evidence="1" id="KW-0472">Membrane</keyword>
<sequence length="83" mass="8945">MRFCSIINYTYIGPCPNGCTTAAGCTSGNRQMIEITCCANMNILLVIGIALVFLIDFRTRTNRCFGSGIQNVDTDGAGKGISW</sequence>
<name>A0A645HLT0_9ZZZZ</name>
<dbReference type="AlphaFoldDB" id="A0A645HLT0"/>